<accession>A0ABW5GK82</accession>
<protein>
    <submittedName>
        <fullName evidence="1">Uncharacterized protein</fullName>
    </submittedName>
</protein>
<evidence type="ECO:0000313" key="1">
    <source>
        <dbReference type="EMBL" id="MFD2461260.1"/>
    </source>
</evidence>
<dbReference type="EMBL" id="JBHUKU010000011">
    <property type="protein sequence ID" value="MFD2461260.1"/>
    <property type="molecule type" value="Genomic_DNA"/>
</dbReference>
<dbReference type="RefSeq" id="WP_345405269.1">
    <property type="nucleotide sequence ID" value="NZ_BAABHG010000018.1"/>
</dbReference>
<name>A0ABW5GK82_9PSEU</name>
<gene>
    <name evidence="1" type="ORF">ACFSYJ_21830</name>
</gene>
<sequence>MFAHQEQLDAQQESLFVRPGFRELVEGFLRGQWREPVIALRLSDNKLTFEVPGRRGDGTVEGENQVGRFFGNALRGVGTAAAAVFAVANSSGGSGGPKGKPEAHVRGPANAMALDLVDRLRGVSGPWLAFSPSYLAAVDTGSTFRDPADAPAPRILWQARKPQAPEIRFRGHTLVWPDGSSFRFPLHGRTEDQYLRQYLDSLGNG</sequence>
<proteinExistence type="predicted"/>
<comment type="caution">
    <text evidence="1">The sequence shown here is derived from an EMBL/GenBank/DDBJ whole genome shotgun (WGS) entry which is preliminary data.</text>
</comment>
<organism evidence="1 2">
    <name type="scientific">Amycolatopsis samaneae</name>
    <dbReference type="NCBI Taxonomy" id="664691"/>
    <lineage>
        <taxon>Bacteria</taxon>
        <taxon>Bacillati</taxon>
        <taxon>Actinomycetota</taxon>
        <taxon>Actinomycetes</taxon>
        <taxon>Pseudonocardiales</taxon>
        <taxon>Pseudonocardiaceae</taxon>
        <taxon>Amycolatopsis</taxon>
    </lineage>
</organism>
<keyword evidence="2" id="KW-1185">Reference proteome</keyword>
<evidence type="ECO:0000313" key="2">
    <source>
        <dbReference type="Proteomes" id="UP001597419"/>
    </source>
</evidence>
<dbReference type="Proteomes" id="UP001597419">
    <property type="component" value="Unassembled WGS sequence"/>
</dbReference>
<reference evidence="2" key="1">
    <citation type="journal article" date="2019" name="Int. J. Syst. Evol. Microbiol.">
        <title>The Global Catalogue of Microorganisms (GCM) 10K type strain sequencing project: providing services to taxonomists for standard genome sequencing and annotation.</title>
        <authorList>
            <consortium name="The Broad Institute Genomics Platform"/>
            <consortium name="The Broad Institute Genome Sequencing Center for Infectious Disease"/>
            <person name="Wu L."/>
            <person name="Ma J."/>
        </authorList>
    </citation>
    <scope>NUCLEOTIDE SEQUENCE [LARGE SCALE GENOMIC DNA]</scope>
    <source>
        <strain evidence="2">CGMCC 4.7643</strain>
    </source>
</reference>